<proteinExistence type="predicted"/>
<comment type="caution">
    <text evidence="1">The sequence shown here is derived from an EMBL/GenBank/DDBJ whole genome shotgun (WGS) entry which is preliminary data.</text>
</comment>
<dbReference type="AlphaFoldDB" id="A0A1V4HX10"/>
<accession>A0A1V4HX10</accession>
<organism evidence="1 2">
    <name type="scientific">Nitrobacter vulgaris</name>
    <dbReference type="NCBI Taxonomy" id="29421"/>
    <lineage>
        <taxon>Bacteria</taxon>
        <taxon>Pseudomonadati</taxon>
        <taxon>Pseudomonadota</taxon>
        <taxon>Alphaproteobacteria</taxon>
        <taxon>Hyphomicrobiales</taxon>
        <taxon>Nitrobacteraceae</taxon>
        <taxon>Nitrobacter</taxon>
    </lineage>
</organism>
<protein>
    <submittedName>
        <fullName evidence="1">Uncharacterized protein</fullName>
    </submittedName>
</protein>
<dbReference type="EMBL" id="MWPQ01000044">
    <property type="protein sequence ID" value="OPH82496.1"/>
    <property type="molecule type" value="Genomic_DNA"/>
</dbReference>
<sequence>MVDETPAEPFLFRLNVEHTPSSNDPEGADEFYRAIGIMVVSWGSLEGHFVASLLTMMTIAPSELGVKLPMNWKARAAIWRKAFDVVSDFSMYRASAFHFLEKMESVALQDHVAVYWSGSYSCQKQYPGRIRHQTRASNGRKCA</sequence>
<keyword evidence="2" id="KW-1185">Reference proteome</keyword>
<dbReference type="RefSeq" id="WP_079447267.1">
    <property type="nucleotide sequence ID" value="NZ_MWPQ01000044.1"/>
</dbReference>
<dbReference type="Proteomes" id="UP000189940">
    <property type="component" value="Unassembled WGS sequence"/>
</dbReference>
<reference evidence="1 2" key="1">
    <citation type="submission" date="2017-02" db="EMBL/GenBank/DDBJ databases">
        <title>Genome sequence of the nitrite-oxidizing bacterium Nitrobacter vulgaris strain Ab1.</title>
        <authorList>
            <person name="Mellbye B.L."/>
            <person name="Davis E.W."/>
            <person name="Spieck E."/>
            <person name="Chang J.H."/>
            <person name="Bottomley P.J."/>
            <person name="Sayavedra-Soto L.A."/>
        </authorList>
    </citation>
    <scope>NUCLEOTIDE SEQUENCE [LARGE SCALE GENOMIC DNA]</scope>
    <source>
        <strain evidence="1 2">Ab1</strain>
    </source>
</reference>
<name>A0A1V4HX10_NITVU</name>
<gene>
    <name evidence="1" type="ORF">B2M20_11940</name>
</gene>
<evidence type="ECO:0000313" key="2">
    <source>
        <dbReference type="Proteomes" id="UP000189940"/>
    </source>
</evidence>
<evidence type="ECO:0000313" key="1">
    <source>
        <dbReference type="EMBL" id="OPH82496.1"/>
    </source>
</evidence>